<dbReference type="AlphaFoldDB" id="A0A1U7NWX7"/>
<dbReference type="SUPFAM" id="SSF55166">
    <property type="entry name" value="Hedgehog/DD-peptidase"/>
    <property type="match status" value="1"/>
</dbReference>
<evidence type="ECO:0000313" key="3">
    <source>
        <dbReference type="Proteomes" id="UP000186607"/>
    </source>
</evidence>
<dbReference type="Gene3D" id="3.30.1380.10">
    <property type="match status" value="1"/>
</dbReference>
<protein>
    <recommendedName>
        <fullName evidence="1">Peptidase M15C domain-containing protein</fullName>
    </recommendedName>
</protein>
<feature type="domain" description="Peptidase M15C" evidence="1">
    <location>
        <begin position="184"/>
        <end position="254"/>
    </location>
</feature>
<dbReference type="RefSeq" id="WP_075833878.1">
    <property type="nucleotide sequence ID" value="NZ_MSTI01000102.1"/>
</dbReference>
<dbReference type="Proteomes" id="UP000186607">
    <property type="component" value="Unassembled WGS sequence"/>
</dbReference>
<gene>
    <name evidence="2" type="ORF">BOO71_0008965</name>
</gene>
<evidence type="ECO:0000259" key="1">
    <source>
        <dbReference type="Pfam" id="PF13539"/>
    </source>
</evidence>
<accession>A0A1U7NWX7</accession>
<comment type="caution">
    <text evidence="2">The sequence shown here is derived from an EMBL/GenBank/DDBJ whole genome shotgun (WGS) entry which is preliminary data.</text>
</comment>
<dbReference type="InterPro" id="IPR009045">
    <property type="entry name" value="Zn_M74/Hedgehog-like"/>
</dbReference>
<proteinExistence type="predicted"/>
<dbReference type="STRING" id="249408.BOO71_0008965"/>
<keyword evidence="3" id="KW-1185">Reference proteome</keyword>
<dbReference type="Pfam" id="PF13539">
    <property type="entry name" value="Peptidase_M15_4"/>
    <property type="match status" value="1"/>
</dbReference>
<dbReference type="InterPro" id="IPR039561">
    <property type="entry name" value="Peptidase_M15C"/>
</dbReference>
<dbReference type="OrthoDB" id="9799970at2"/>
<dbReference type="GO" id="GO:0008233">
    <property type="term" value="F:peptidase activity"/>
    <property type="evidence" value="ECO:0007669"/>
    <property type="project" value="InterPro"/>
</dbReference>
<name>A0A1U7NWX7_9DEIO</name>
<dbReference type="EMBL" id="MSTI01000102">
    <property type="protein sequence ID" value="OLV17410.1"/>
    <property type="molecule type" value="Genomic_DNA"/>
</dbReference>
<organism evidence="2 3">
    <name type="scientific">Deinococcus marmoris</name>
    <dbReference type="NCBI Taxonomy" id="249408"/>
    <lineage>
        <taxon>Bacteria</taxon>
        <taxon>Thermotogati</taxon>
        <taxon>Deinococcota</taxon>
        <taxon>Deinococci</taxon>
        <taxon>Deinococcales</taxon>
        <taxon>Deinococcaceae</taxon>
        <taxon>Deinococcus</taxon>
    </lineage>
</organism>
<evidence type="ECO:0000313" key="2">
    <source>
        <dbReference type="EMBL" id="OLV17410.1"/>
    </source>
</evidence>
<reference evidence="2 3" key="1">
    <citation type="submission" date="2017-01" db="EMBL/GenBank/DDBJ databases">
        <title>Genome Analysis of Deinococcus marmoris KOPRI26562.</title>
        <authorList>
            <person name="Kim J.H."/>
            <person name="Oh H.-M."/>
        </authorList>
    </citation>
    <scope>NUCLEOTIDE SEQUENCE [LARGE SCALE GENOMIC DNA]</scope>
    <source>
        <strain evidence="2 3">KOPRI26562</strain>
    </source>
</reference>
<sequence length="267" mass="29762">MGRDFLDQRLNAVKLTALLALFGLGATSALTGPQKQQLVRLVQAYPAFLAGVRGDQLLWRDGTLMPMTASGAASYVARLNQPGLLDQLATPYPACQPLAVPAYDFDPGRARFEPLFKKMYGESAAGVRQNLEAVNWFGQTVQVTRVNGVAASLQAIARELATQPKLLPYVRPSAGTFLWRTVAGTPRLSVHSFGAAIDLNIKLSAYWQWDGYAEGQRGIRYRNQIPAALVNIFERHGWIWGGRWYHYDTMHFEYRPELTNQTACMKK</sequence>